<gene>
    <name evidence="1" type="ORF">N6H18_07085</name>
</gene>
<dbReference type="RefSeq" id="WP_262311142.1">
    <property type="nucleotide sequence ID" value="NZ_CP106679.1"/>
</dbReference>
<organism evidence="1 2">
    <name type="scientific">Reichenbachiella agarivorans</name>
    <dbReference type="NCBI Taxonomy" id="2979464"/>
    <lineage>
        <taxon>Bacteria</taxon>
        <taxon>Pseudomonadati</taxon>
        <taxon>Bacteroidota</taxon>
        <taxon>Cytophagia</taxon>
        <taxon>Cytophagales</taxon>
        <taxon>Reichenbachiellaceae</taxon>
        <taxon>Reichenbachiella</taxon>
    </lineage>
</organism>
<reference evidence="1" key="1">
    <citation type="submission" date="2022-09" db="EMBL/GenBank/DDBJ databases">
        <title>Comparative genomics and taxonomic characterization of three novel marine species of genus Reichenbachiella exhibiting antioxidant and polysaccharide degradation activities.</title>
        <authorList>
            <person name="Muhammad N."/>
            <person name="Lee Y.-J."/>
            <person name="Ko J."/>
            <person name="Kim S.-G."/>
        </authorList>
    </citation>
    <scope>NUCLEOTIDE SEQUENCE</scope>
    <source>
        <strain evidence="1">BKB1-1</strain>
    </source>
</reference>
<name>A0ABY6CUN7_9BACT</name>
<sequence>MFRILLVALAACAWGFEGHCQLKKFYTLKNDASYDTVDFSMKATSGTCFVKPSHHQDPLTIYGNPSLSDVNPTFKSSVRGATNWVNLELEDYNKRGLSHAITYNVFGSESSASEKDYWKVYLTDQKIYKLNLNYGVGDTYIDLSNLSVAHFKIESGSADVNINYSAGGMNRCQMDTFSVIVDLGTLVTQKMHLARANHVIAEVGFGTAVLDFGQGVSQKCTVNASIGAGTLKVIVPESEFPAIIRFKSSPLCKYSLEQGFEKIGDGIYASKSYKPNAKNLMEFVIDVALGNITFEYVK</sequence>
<dbReference type="Proteomes" id="UP001065174">
    <property type="component" value="Chromosome"/>
</dbReference>
<protein>
    <submittedName>
        <fullName evidence="1">Uncharacterized protein</fullName>
    </submittedName>
</protein>
<keyword evidence="2" id="KW-1185">Reference proteome</keyword>
<evidence type="ECO:0000313" key="2">
    <source>
        <dbReference type="Proteomes" id="UP001065174"/>
    </source>
</evidence>
<proteinExistence type="predicted"/>
<dbReference type="EMBL" id="CP106679">
    <property type="protein sequence ID" value="UXP33715.1"/>
    <property type="molecule type" value="Genomic_DNA"/>
</dbReference>
<accession>A0ABY6CUN7</accession>
<evidence type="ECO:0000313" key="1">
    <source>
        <dbReference type="EMBL" id="UXP33715.1"/>
    </source>
</evidence>